<dbReference type="GO" id="GO:0061709">
    <property type="term" value="P:reticulophagy"/>
    <property type="evidence" value="ECO:0007669"/>
    <property type="project" value="TreeGrafter"/>
</dbReference>
<dbReference type="OrthoDB" id="18982at2759"/>
<evidence type="ECO:0000256" key="2">
    <source>
        <dbReference type="ARBA" id="ARBA00004623"/>
    </source>
</evidence>
<evidence type="ECO:0000313" key="12">
    <source>
        <dbReference type="EMBL" id="URE45212.1"/>
    </source>
</evidence>
<keyword evidence="13" id="KW-1185">Reference proteome</keyword>
<dbReference type="GO" id="GO:0061908">
    <property type="term" value="C:phagophore"/>
    <property type="evidence" value="ECO:0007669"/>
    <property type="project" value="TreeGrafter"/>
</dbReference>
<dbReference type="GO" id="GO:0034045">
    <property type="term" value="C:phagophore assembly site membrane"/>
    <property type="evidence" value="ECO:0007669"/>
    <property type="project" value="UniProtKB-SubCell"/>
</dbReference>
<dbReference type="GO" id="GO:0061723">
    <property type="term" value="P:glycophagy"/>
    <property type="evidence" value="ECO:0007669"/>
    <property type="project" value="TreeGrafter"/>
</dbReference>
<evidence type="ECO:0000256" key="9">
    <source>
        <dbReference type="ARBA" id="ARBA00023136"/>
    </source>
</evidence>
<dbReference type="GO" id="GO:0000045">
    <property type="term" value="P:autophagosome assembly"/>
    <property type="evidence" value="ECO:0007669"/>
    <property type="project" value="TreeGrafter"/>
</dbReference>
<gene>
    <name evidence="12" type="ORF">MUK42_14340</name>
</gene>
<proteinExistence type="inferred from homology"/>
<evidence type="ECO:0000256" key="11">
    <source>
        <dbReference type="ARBA" id="ARBA00024615"/>
    </source>
</evidence>
<comment type="catalytic activity">
    <reaction evidence="10">
        <text>a 1,2-diacyl-sn-glycero-3-phospho-L-serine(in) = a 1,2-diacyl-sn-glycero-3-phospho-L-serine(out)</text>
        <dbReference type="Rhea" id="RHEA:38663"/>
        <dbReference type="ChEBI" id="CHEBI:57262"/>
    </reaction>
</comment>
<evidence type="ECO:0000256" key="4">
    <source>
        <dbReference type="ARBA" id="ARBA00018070"/>
    </source>
</evidence>
<reference evidence="12" key="1">
    <citation type="submission" date="2022-05" db="EMBL/GenBank/DDBJ databases">
        <title>The Musa troglodytarum L. genome provides insights into the mechanism of non-climacteric behaviour and enrichment of carotenoids.</title>
        <authorList>
            <person name="Wang J."/>
        </authorList>
    </citation>
    <scope>NUCLEOTIDE SEQUENCE</scope>
    <source>
        <tissue evidence="12">Leaf</tissue>
    </source>
</reference>
<evidence type="ECO:0000256" key="10">
    <source>
        <dbReference type="ARBA" id="ARBA00024479"/>
    </source>
</evidence>
<evidence type="ECO:0000256" key="8">
    <source>
        <dbReference type="ARBA" id="ARBA00023055"/>
    </source>
</evidence>
<protein>
    <recommendedName>
        <fullName evidence="4">Autophagy-related protein 2</fullName>
    </recommendedName>
</protein>
<evidence type="ECO:0000313" key="13">
    <source>
        <dbReference type="Proteomes" id="UP001055439"/>
    </source>
</evidence>
<dbReference type="GO" id="GO:0043495">
    <property type="term" value="F:protein-membrane adaptor activity"/>
    <property type="evidence" value="ECO:0007669"/>
    <property type="project" value="TreeGrafter"/>
</dbReference>
<comment type="subcellular location">
    <subcellularLocation>
        <location evidence="1">Endoplasmic reticulum membrane</location>
        <topology evidence="1">Peripheral membrane protein</topology>
    </subcellularLocation>
    <subcellularLocation>
        <location evidence="2">Preautophagosomal structure membrane</location>
        <topology evidence="2">Peripheral membrane protein</topology>
    </subcellularLocation>
</comment>
<name>A0A9E7I9T7_9LILI</name>
<keyword evidence="6" id="KW-0256">Endoplasmic reticulum</keyword>
<evidence type="ECO:0000256" key="3">
    <source>
        <dbReference type="ARBA" id="ARBA00009714"/>
    </source>
</evidence>
<keyword evidence="8" id="KW-0445">Lipid transport</keyword>
<accession>A0A9E7I9T7</accession>
<dbReference type="GO" id="GO:0005789">
    <property type="term" value="C:endoplasmic reticulum membrane"/>
    <property type="evidence" value="ECO:0007669"/>
    <property type="project" value="UniProtKB-SubCell"/>
</dbReference>
<comment type="similarity">
    <text evidence="3">Belongs to the ATG2 family.</text>
</comment>
<dbReference type="GO" id="GO:0006869">
    <property type="term" value="P:lipid transport"/>
    <property type="evidence" value="ECO:0007669"/>
    <property type="project" value="UniProtKB-KW"/>
</dbReference>
<keyword evidence="9" id="KW-0472">Membrane</keyword>
<dbReference type="GO" id="GO:0000422">
    <property type="term" value="P:autophagy of mitochondrion"/>
    <property type="evidence" value="ECO:0007669"/>
    <property type="project" value="TreeGrafter"/>
</dbReference>
<comment type="catalytic activity">
    <reaction evidence="11">
        <text>a 1,2-diacyl-sn-glycero-3-phosphoethanolamine(in) = a 1,2-diacyl-sn-glycero-3-phosphoethanolamine(out)</text>
        <dbReference type="Rhea" id="RHEA:38895"/>
        <dbReference type="ChEBI" id="CHEBI:64612"/>
    </reaction>
</comment>
<keyword evidence="7" id="KW-0072">Autophagy</keyword>
<evidence type="ECO:0000256" key="5">
    <source>
        <dbReference type="ARBA" id="ARBA00022448"/>
    </source>
</evidence>
<dbReference type="GO" id="GO:0034727">
    <property type="term" value="P:piecemeal microautophagy of the nucleus"/>
    <property type="evidence" value="ECO:0007669"/>
    <property type="project" value="TreeGrafter"/>
</dbReference>
<dbReference type="Pfam" id="PF13329">
    <property type="entry name" value="ATG2_CAD"/>
    <property type="match status" value="1"/>
</dbReference>
<dbReference type="PANTHER" id="PTHR13190">
    <property type="entry name" value="AUTOPHAGY-RELATED 2, ISOFORM A"/>
    <property type="match status" value="1"/>
</dbReference>
<dbReference type="Proteomes" id="UP001055439">
    <property type="component" value="Chromosome 9"/>
</dbReference>
<organism evidence="12 13">
    <name type="scientific">Musa troglodytarum</name>
    <name type="common">fe'i banana</name>
    <dbReference type="NCBI Taxonomy" id="320322"/>
    <lineage>
        <taxon>Eukaryota</taxon>
        <taxon>Viridiplantae</taxon>
        <taxon>Streptophyta</taxon>
        <taxon>Embryophyta</taxon>
        <taxon>Tracheophyta</taxon>
        <taxon>Spermatophyta</taxon>
        <taxon>Magnoliopsida</taxon>
        <taxon>Liliopsida</taxon>
        <taxon>Zingiberales</taxon>
        <taxon>Musaceae</taxon>
        <taxon>Musa</taxon>
    </lineage>
</organism>
<keyword evidence="5" id="KW-0813">Transport</keyword>
<sequence length="683" mass="75111">MFSGWDFSRSGAIKRVCKFLLKKKLGEVILGDIDLDQLDVQLSTGTIHLSDLALNVDFLNQKIAGAPIVVKEGSLKSLSIKIPWKLRNCEIEVDELELVLGPFSESNIPPTDADCSPLSHDGQQRISTDVDQIEPGPSQDYCSSIPVDVHEGVKTIAKIVKWILTSFHVRLKGIIVAFDPRSGLDESRAMLHRLLVFRIKEIEFGTCVSKDSMAKLMNFVKFQEANLELLQMDDIDDDPDLHSVPGTSFNKRCLGCGTVPVLTGVSGGFSGTLNLSIPWTNGSLDIHKVDADISVDPMELRLEPSCIEWVIAMWQTLTTIGASSSWTHHHQAADSSNLNCRSHDRISTSHMIYLDADGETSLKDSEFRSINSTITPERALDPLVMRNVIHNWVPEYVYQEDKSELEPDYGASIDQFFECFDGMRSSHAYSASSGIWNWTCSVFNAISVASNLASGMGDVPKGGKPHYSGYQQTTVTPVPDLNHPAGLGRHPDSWPAITGPIPGGKPHYSGYQQTTVTPVPDLNHPAGLGRHPDSWPAITGPIPGGKPHYSGYQQTTVTPVPDLNHPAGLGRHPDSWPDHDEQQYLHGSNKFFDPSTSELSSESYMSCLSSMNTNVSTVSEVNPVNRKMHYLAVRCQNVVLDLEEKVQGSLPPFPFHIRYHGSESAVKDNAVNGLVQGVPQYGH</sequence>
<dbReference type="InterPro" id="IPR026849">
    <property type="entry name" value="ATG2"/>
</dbReference>
<dbReference type="GO" id="GO:0032266">
    <property type="term" value="F:phosphatidylinositol-3-phosphate binding"/>
    <property type="evidence" value="ECO:0007669"/>
    <property type="project" value="TreeGrafter"/>
</dbReference>
<dbReference type="AlphaFoldDB" id="A0A9E7I9T7"/>
<evidence type="ECO:0000256" key="6">
    <source>
        <dbReference type="ARBA" id="ARBA00022824"/>
    </source>
</evidence>
<evidence type="ECO:0000256" key="7">
    <source>
        <dbReference type="ARBA" id="ARBA00023006"/>
    </source>
</evidence>
<dbReference type="PANTHER" id="PTHR13190:SF1">
    <property type="entry name" value="AUTOPHAGY-RELATED 2, ISOFORM A"/>
    <property type="match status" value="1"/>
</dbReference>
<evidence type="ECO:0000256" key="1">
    <source>
        <dbReference type="ARBA" id="ARBA00004406"/>
    </source>
</evidence>
<dbReference type="EMBL" id="CP097511">
    <property type="protein sequence ID" value="URE45212.1"/>
    <property type="molecule type" value="Genomic_DNA"/>
</dbReference>